<organism evidence="2 3">
    <name type="scientific">Basidiobolus ranarum</name>
    <dbReference type="NCBI Taxonomy" id="34480"/>
    <lineage>
        <taxon>Eukaryota</taxon>
        <taxon>Fungi</taxon>
        <taxon>Fungi incertae sedis</taxon>
        <taxon>Zoopagomycota</taxon>
        <taxon>Entomophthoromycotina</taxon>
        <taxon>Basidiobolomycetes</taxon>
        <taxon>Basidiobolales</taxon>
        <taxon>Basidiobolaceae</taxon>
        <taxon>Basidiobolus</taxon>
    </lineage>
</organism>
<protein>
    <recommendedName>
        <fullName evidence="1">PhoD-like phosphatase metallophosphatase domain-containing protein</fullName>
    </recommendedName>
</protein>
<sequence>MVTCLWGINRYDPKTGKGAWGAAFTGTAVTSPSPYKSSNATARAKLEKILATSNPALKWVEATYRGYYMLTMNYESIQADYWGVEEITTRNDKQIQLARFKINHGDNHLSRPFNVTAGGSQDI</sequence>
<comment type="caution">
    <text evidence="2">The sequence shown here is derived from an EMBL/GenBank/DDBJ whole genome shotgun (WGS) entry which is preliminary data.</text>
</comment>
<dbReference type="InterPro" id="IPR038607">
    <property type="entry name" value="PhoD-like_sf"/>
</dbReference>
<feature type="domain" description="PhoD-like phosphatase metallophosphatase" evidence="1">
    <location>
        <begin position="11"/>
        <end position="81"/>
    </location>
</feature>
<dbReference type="Gene3D" id="3.60.21.70">
    <property type="entry name" value="PhoD-like phosphatase"/>
    <property type="match status" value="1"/>
</dbReference>
<dbReference type="PANTHER" id="PTHR43606:SF7">
    <property type="entry name" value="PHOSPHATASE, PUTATIVE (AFU_ORTHOLOGUE AFUA_6G08710)-RELATED"/>
    <property type="match status" value="1"/>
</dbReference>
<dbReference type="InterPro" id="IPR052900">
    <property type="entry name" value="Phospholipid_Metab_Enz"/>
</dbReference>
<dbReference type="Proteomes" id="UP001479436">
    <property type="component" value="Unassembled WGS sequence"/>
</dbReference>
<dbReference type="InterPro" id="IPR018946">
    <property type="entry name" value="PhoD-like_MPP"/>
</dbReference>
<keyword evidence="3" id="KW-1185">Reference proteome</keyword>
<evidence type="ECO:0000313" key="2">
    <source>
        <dbReference type="EMBL" id="KAK9760327.1"/>
    </source>
</evidence>
<name>A0ABR2WFN6_9FUNG</name>
<reference evidence="2 3" key="1">
    <citation type="submission" date="2023-04" db="EMBL/GenBank/DDBJ databases">
        <title>Genome of Basidiobolus ranarum AG-B5.</title>
        <authorList>
            <person name="Stajich J.E."/>
            <person name="Carter-House D."/>
            <person name="Gryganskyi A."/>
        </authorList>
    </citation>
    <scope>NUCLEOTIDE SEQUENCE [LARGE SCALE GENOMIC DNA]</scope>
    <source>
        <strain evidence="2 3">AG-B5</strain>
    </source>
</reference>
<evidence type="ECO:0000259" key="1">
    <source>
        <dbReference type="Pfam" id="PF09423"/>
    </source>
</evidence>
<dbReference type="PANTHER" id="PTHR43606">
    <property type="entry name" value="PHOSPHATASE, PUTATIVE (AFU_ORTHOLOGUE AFUA_6G08710)-RELATED"/>
    <property type="match status" value="1"/>
</dbReference>
<evidence type="ECO:0000313" key="3">
    <source>
        <dbReference type="Proteomes" id="UP001479436"/>
    </source>
</evidence>
<dbReference type="Pfam" id="PF09423">
    <property type="entry name" value="PhoD"/>
    <property type="match status" value="1"/>
</dbReference>
<gene>
    <name evidence="2" type="ORF">K7432_015763</name>
</gene>
<dbReference type="EMBL" id="JASJQH010002266">
    <property type="protein sequence ID" value="KAK9760327.1"/>
    <property type="molecule type" value="Genomic_DNA"/>
</dbReference>
<accession>A0ABR2WFN6</accession>
<proteinExistence type="predicted"/>